<evidence type="ECO:0000256" key="1">
    <source>
        <dbReference type="SAM" id="SignalP"/>
    </source>
</evidence>
<accession>A0A974SQ11</accession>
<dbReference type="InterPro" id="IPR014547">
    <property type="entry name" value="UCP028477"/>
</dbReference>
<dbReference type="AlphaFoldDB" id="A0A974SQ11"/>
<feature type="chain" id="PRO_5037608263" evidence="1">
    <location>
        <begin position="28"/>
        <end position="384"/>
    </location>
</feature>
<sequence length="384" mass="41032">MRAHNGWQTLIGAVLLAAVLGSGSAQAGQTCEARRPTVESMARDLALAASVAAELDALAANEGAEVVLLARAGQDLREYGLRWSHLGIAYRDRAALAGRGAWRVVHKLNQCGSDRSALYRQGLAEFFADGLFAHEAGVVALAPPLAARVAAQLQDNRLLAQLHEPRYNMLAYPWSGPYQQSNQWAIETLALLADPAVRSRAAARAWLRRHDYRPDTIRLSAVKRLGARIGSAHIAFDDHPFDRRMAGRIDTVTADSVFAWAPRAGIGGAPRVLRPRPSGGGPGDGFGRGLRHVEVDLLQRAGAAVLVEIDAAAPDLAAGVVVGVLQRERGPRAVQVQRADAGLLERLQRAVREPDAERGEGRIGVVEPAVAVAVELPQIIEAVA</sequence>
<dbReference type="Proteomes" id="UP000663444">
    <property type="component" value="Chromosome"/>
</dbReference>
<dbReference type="Pfam" id="PF09916">
    <property type="entry name" value="DUF2145"/>
    <property type="match status" value="1"/>
</dbReference>
<gene>
    <name evidence="2" type="ORF">IWH25_03320</name>
</gene>
<proteinExistence type="predicted"/>
<keyword evidence="3" id="KW-1185">Reference proteome</keyword>
<name>A0A974SQ11_9RHOO</name>
<dbReference type="RefSeq" id="WP_203387939.1">
    <property type="nucleotide sequence ID" value="NZ_CP064781.1"/>
</dbReference>
<evidence type="ECO:0000313" key="3">
    <source>
        <dbReference type="Proteomes" id="UP000663444"/>
    </source>
</evidence>
<organism evidence="2 3">
    <name type="scientific">Azospira restricta</name>
    <dbReference type="NCBI Taxonomy" id="404405"/>
    <lineage>
        <taxon>Bacteria</taxon>
        <taxon>Pseudomonadati</taxon>
        <taxon>Pseudomonadota</taxon>
        <taxon>Betaproteobacteria</taxon>
        <taxon>Rhodocyclales</taxon>
        <taxon>Rhodocyclaceae</taxon>
        <taxon>Azospira</taxon>
    </lineage>
</organism>
<protein>
    <submittedName>
        <fullName evidence="2">DUF2145 domain-containing protein</fullName>
    </submittedName>
</protein>
<feature type="signal peptide" evidence="1">
    <location>
        <begin position="1"/>
        <end position="27"/>
    </location>
</feature>
<dbReference type="EMBL" id="CP064781">
    <property type="protein sequence ID" value="QRJ64396.1"/>
    <property type="molecule type" value="Genomic_DNA"/>
</dbReference>
<dbReference type="KEGG" id="ares:IWH25_03320"/>
<keyword evidence="1" id="KW-0732">Signal</keyword>
<evidence type="ECO:0000313" key="2">
    <source>
        <dbReference type="EMBL" id="QRJ64396.1"/>
    </source>
</evidence>
<reference evidence="2" key="1">
    <citation type="submission" date="2020-11" db="EMBL/GenBank/DDBJ databases">
        <title>Azospira restricta DSM 18626 genome sequence.</title>
        <authorList>
            <person name="Moe W.M."/>
        </authorList>
    </citation>
    <scope>NUCLEOTIDE SEQUENCE</scope>
    <source>
        <strain evidence="2">DSM 18626</strain>
    </source>
</reference>